<sequence length="271" mass="30258">MTTYQRILSFSPGLTAAARDERFYPPLKLLGISPRVSLDHQPIDVGYQQLLSRTLFDALRSLGLEETSPTLDRDIHDLIGQLHRRTRKIKENCLRLLAKNPKLAQAGPEWNEKYLSRLSPWGAACIVSNWEEFALPKDVMTRHFGALALLFIDDTLVYLQNRPTQAVSPALLAKECVWLALQSSGKTSSGQLMPHELGGAARSDRSVRVGDYALSLALAGNYRSRAEAVRQIKVRVMEFARDTEGWSISPLQAEKTIGGWLATRGYNPRAS</sequence>
<name>A0A5Q4YW31_9BURK</name>
<reference evidence="1 2" key="1">
    <citation type="submission" date="2019-08" db="EMBL/GenBank/DDBJ databases">
        <authorList>
            <person name="Herpell B J."/>
        </authorList>
    </citation>
    <scope>NUCLEOTIDE SEQUENCE [LARGE SCALE GENOMIC DNA]</scope>
    <source>
        <strain evidence="2">Msb3</strain>
    </source>
</reference>
<dbReference type="Proteomes" id="UP000325811">
    <property type="component" value="Chromosome I"/>
</dbReference>
<dbReference type="EMBL" id="LR699553">
    <property type="protein sequence ID" value="VVD29850.1"/>
    <property type="molecule type" value="Genomic_DNA"/>
</dbReference>
<organism evidence="1 2">
    <name type="scientific">Paraburkholderia dioscoreae</name>
    <dbReference type="NCBI Taxonomy" id="2604047"/>
    <lineage>
        <taxon>Bacteria</taxon>
        <taxon>Pseudomonadati</taxon>
        <taxon>Pseudomonadota</taxon>
        <taxon>Betaproteobacteria</taxon>
        <taxon>Burkholderiales</taxon>
        <taxon>Burkholderiaceae</taxon>
        <taxon>Paraburkholderia</taxon>
    </lineage>
</organism>
<keyword evidence="2" id="KW-1185">Reference proteome</keyword>
<protein>
    <submittedName>
        <fullName evidence="1">Uncharacterized protein</fullName>
    </submittedName>
</protein>
<dbReference type="RefSeq" id="WP_165186838.1">
    <property type="nucleotide sequence ID" value="NZ_LR699553.1"/>
</dbReference>
<proteinExistence type="predicted"/>
<gene>
    <name evidence="1" type="ORF">PDMSB3_3394</name>
</gene>
<evidence type="ECO:0000313" key="1">
    <source>
        <dbReference type="EMBL" id="VVD29850.1"/>
    </source>
</evidence>
<accession>A0A5Q4YW31</accession>
<dbReference type="KEGG" id="pdio:PDMSB3_3394"/>
<evidence type="ECO:0000313" key="2">
    <source>
        <dbReference type="Proteomes" id="UP000325811"/>
    </source>
</evidence>
<dbReference type="AlphaFoldDB" id="A0A5Q4YW31"/>